<dbReference type="PANTHER" id="PTHR47163:SF2">
    <property type="entry name" value="SI:DKEY-17M8.2"/>
    <property type="match status" value="1"/>
</dbReference>
<dbReference type="SMART" id="SM01126">
    <property type="entry name" value="DDE_Tnp_IS1595"/>
    <property type="match status" value="1"/>
</dbReference>
<reference evidence="2" key="1">
    <citation type="submission" date="2021-02" db="EMBL/GenBank/DDBJ databases">
        <authorList>
            <person name="Nowell W R."/>
        </authorList>
    </citation>
    <scope>NUCLEOTIDE SEQUENCE</scope>
    <source>
        <strain evidence="2">Ploen Becks lab</strain>
    </source>
</reference>
<comment type="caution">
    <text evidence="2">The sequence shown here is derived from an EMBL/GenBank/DDBJ whole genome shotgun (WGS) entry which is preliminary data.</text>
</comment>
<proteinExistence type="predicted"/>
<feature type="domain" description="ISXO2-like transposase" evidence="1">
    <location>
        <begin position="99"/>
        <end position="248"/>
    </location>
</feature>
<organism evidence="2 3">
    <name type="scientific">Brachionus calyciflorus</name>
    <dbReference type="NCBI Taxonomy" id="104777"/>
    <lineage>
        <taxon>Eukaryota</taxon>
        <taxon>Metazoa</taxon>
        <taxon>Spiralia</taxon>
        <taxon>Gnathifera</taxon>
        <taxon>Rotifera</taxon>
        <taxon>Eurotatoria</taxon>
        <taxon>Monogononta</taxon>
        <taxon>Pseudotrocha</taxon>
        <taxon>Ploima</taxon>
        <taxon>Brachionidae</taxon>
        <taxon>Brachionus</taxon>
    </lineage>
</organism>
<dbReference type="NCBIfam" id="NF033547">
    <property type="entry name" value="transpos_IS1595"/>
    <property type="match status" value="1"/>
</dbReference>
<gene>
    <name evidence="2" type="ORF">OXX778_LOCUS15350</name>
</gene>
<dbReference type="InterPro" id="IPR024445">
    <property type="entry name" value="Tnp_ISXO2-like"/>
</dbReference>
<dbReference type="OrthoDB" id="5862080at2759"/>
<accession>A0A814FEQ2</accession>
<evidence type="ECO:0000313" key="2">
    <source>
        <dbReference type="EMBL" id="CAF0979658.1"/>
    </source>
</evidence>
<protein>
    <recommendedName>
        <fullName evidence="1">ISXO2-like transposase domain-containing protein</fullName>
    </recommendedName>
</protein>
<sequence>MELRNRKRNKDSKNQLLSWRCMACTNYKTIYQDSYFTLFRKPLKIVLAIIKCWSAQVISKTVDLINLHFEHNVHRNTVAVIFFRLRQLCTLSIDKKNLKLGGPGQIIEKDESLYAKVKHFKGKDLRRPQIWCFGLVERKNLQSHGKVYFEIVPNREAITLLPIIYDKVLAGSTIMSDCWSAYQKISRLRDFNHLTVNHTYNFLDPNSGACTNRIESLWNVSKHRFKDMRGAKRSDIQSHLDEFTWRFNNKLNNDRLACFNFILTVISKFYRPGSSLEEFEKAYDSVNGNPDKKACVHLVDIDEPDEEEKNEIESDCESLFGSLKGSDFGSENGSKMGDMDQINEDFNEEEGLDQVTCDVSETHTVPTKTQF</sequence>
<dbReference type="Proteomes" id="UP000663879">
    <property type="component" value="Unassembled WGS sequence"/>
</dbReference>
<evidence type="ECO:0000259" key="1">
    <source>
        <dbReference type="SMART" id="SM01126"/>
    </source>
</evidence>
<dbReference type="AlphaFoldDB" id="A0A814FEQ2"/>
<dbReference type="Pfam" id="PF12762">
    <property type="entry name" value="DDE_Tnp_IS1595"/>
    <property type="match status" value="1"/>
</dbReference>
<keyword evidence="3" id="KW-1185">Reference proteome</keyword>
<dbReference type="EMBL" id="CAJNOC010003367">
    <property type="protein sequence ID" value="CAF0979658.1"/>
    <property type="molecule type" value="Genomic_DNA"/>
</dbReference>
<name>A0A814FEQ2_9BILA</name>
<evidence type="ECO:0000313" key="3">
    <source>
        <dbReference type="Proteomes" id="UP000663879"/>
    </source>
</evidence>
<dbReference type="PANTHER" id="PTHR47163">
    <property type="entry name" value="DDE_TNP_IS1595 DOMAIN-CONTAINING PROTEIN"/>
    <property type="match status" value="1"/>
</dbReference>
<dbReference type="InterPro" id="IPR053164">
    <property type="entry name" value="IS1016-like_transposase"/>
</dbReference>